<evidence type="ECO:0000256" key="5">
    <source>
        <dbReference type="HAMAP-Rule" id="MF_00040"/>
    </source>
</evidence>
<dbReference type="HAMAP" id="MF_00040">
    <property type="entry name" value="RRF"/>
    <property type="match status" value="1"/>
</dbReference>
<comment type="subcellular location">
    <subcellularLocation>
        <location evidence="1 5">Cytoplasm</location>
    </subcellularLocation>
</comment>
<keyword evidence="8" id="KW-1185">Reference proteome</keyword>
<name>A0A8A0RNE6_9FIRM</name>
<accession>A0A8A0RNE6</accession>
<dbReference type="CDD" id="cd00520">
    <property type="entry name" value="RRF"/>
    <property type="match status" value="1"/>
</dbReference>
<evidence type="ECO:0000256" key="4">
    <source>
        <dbReference type="ARBA" id="ARBA00022917"/>
    </source>
</evidence>
<organism evidence="7 8">
    <name type="scientific">Koleobacter methoxysyntrophicus</name>
    <dbReference type="NCBI Taxonomy" id="2751313"/>
    <lineage>
        <taxon>Bacteria</taxon>
        <taxon>Bacillati</taxon>
        <taxon>Bacillota</taxon>
        <taxon>Clostridia</taxon>
        <taxon>Koleobacterales</taxon>
        <taxon>Koleobacteraceae</taxon>
        <taxon>Koleobacter</taxon>
    </lineage>
</organism>
<evidence type="ECO:0000313" key="8">
    <source>
        <dbReference type="Proteomes" id="UP000662904"/>
    </source>
</evidence>
<sequence length="184" mass="20952">MKEIYKDAESRMKKAISIFKSELATLRAGRATPALVEKINIDYYGVSTPLNQLANISAPEPRLLVIQPWDPKAIGDIEKAILKSDLGITPNNDGKVIRLVIPQLTEERRHELVKIVRKKAEECKVAIRGIRRDSNETLKSLEKDGEISEDDYHRAQEEVQKITDNHIKEVDNILEAKEKEIMEV</sequence>
<dbReference type="KEGG" id="kme:H0A61_02302"/>
<dbReference type="InterPro" id="IPR036191">
    <property type="entry name" value="RRF_sf"/>
</dbReference>
<evidence type="ECO:0000256" key="1">
    <source>
        <dbReference type="ARBA" id="ARBA00004496"/>
    </source>
</evidence>
<dbReference type="EMBL" id="CP059066">
    <property type="protein sequence ID" value="QSQ09921.1"/>
    <property type="molecule type" value="Genomic_DNA"/>
</dbReference>
<dbReference type="Gene3D" id="1.10.132.20">
    <property type="entry name" value="Ribosome-recycling factor"/>
    <property type="match status" value="1"/>
</dbReference>
<dbReference type="Gene3D" id="3.30.1360.40">
    <property type="match status" value="1"/>
</dbReference>
<comment type="similarity">
    <text evidence="2 5">Belongs to the RRF family.</text>
</comment>
<dbReference type="Pfam" id="PF01765">
    <property type="entry name" value="RRF"/>
    <property type="match status" value="1"/>
</dbReference>
<dbReference type="Proteomes" id="UP000662904">
    <property type="component" value="Chromosome"/>
</dbReference>
<feature type="domain" description="Ribosome recycling factor" evidence="6">
    <location>
        <begin position="19"/>
        <end position="182"/>
    </location>
</feature>
<reference evidence="7" key="1">
    <citation type="submission" date="2020-07" db="EMBL/GenBank/DDBJ databases">
        <title>Koleobacter methoxysyntrophicus gen. nov., sp. nov., a novel anaerobic bacterium isolated from deep subsurface oil field and proposal of Koleobacterales ord. nov. in the phylum Firmicutes.</title>
        <authorList>
            <person name="Sakamoto S."/>
            <person name="Tamaki H."/>
        </authorList>
    </citation>
    <scope>NUCLEOTIDE SEQUENCE</scope>
    <source>
        <strain evidence="7">NRmbB1</strain>
    </source>
</reference>
<dbReference type="AlphaFoldDB" id="A0A8A0RNE6"/>
<gene>
    <name evidence="5 7" type="primary">frr</name>
    <name evidence="7" type="ORF">H0A61_02302</name>
</gene>
<dbReference type="InterPro" id="IPR023584">
    <property type="entry name" value="Ribosome_recyc_fac_dom"/>
</dbReference>
<evidence type="ECO:0000259" key="6">
    <source>
        <dbReference type="Pfam" id="PF01765"/>
    </source>
</evidence>
<evidence type="ECO:0000313" key="7">
    <source>
        <dbReference type="EMBL" id="QSQ09921.1"/>
    </source>
</evidence>
<evidence type="ECO:0000256" key="3">
    <source>
        <dbReference type="ARBA" id="ARBA00022490"/>
    </source>
</evidence>
<dbReference type="InterPro" id="IPR002661">
    <property type="entry name" value="Ribosome_recyc_fac"/>
</dbReference>
<dbReference type="GO" id="GO:0006415">
    <property type="term" value="P:translational termination"/>
    <property type="evidence" value="ECO:0007669"/>
    <property type="project" value="UniProtKB-UniRule"/>
</dbReference>
<comment type="function">
    <text evidence="5">Responsible for the release of ribosomes from messenger RNA at the termination of protein biosynthesis. May increase the efficiency of translation by recycling ribosomes from one round of translation to another.</text>
</comment>
<dbReference type="NCBIfam" id="TIGR00496">
    <property type="entry name" value="frr"/>
    <property type="match status" value="1"/>
</dbReference>
<dbReference type="SUPFAM" id="SSF55194">
    <property type="entry name" value="Ribosome recycling factor, RRF"/>
    <property type="match status" value="1"/>
</dbReference>
<dbReference type="FunFam" id="3.30.1360.40:FF:000001">
    <property type="entry name" value="Ribosome-recycling factor"/>
    <property type="match status" value="1"/>
</dbReference>
<dbReference type="RefSeq" id="WP_422120761.1">
    <property type="nucleotide sequence ID" value="NZ_CP059066.1"/>
</dbReference>
<dbReference type="PANTHER" id="PTHR20982">
    <property type="entry name" value="RIBOSOME RECYCLING FACTOR"/>
    <property type="match status" value="1"/>
</dbReference>
<proteinExistence type="inferred from homology"/>
<dbReference type="GO" id="GO:0005737">
    <property type="term" value="C:cytoplasm"/>
    <property type="evidence" value="ECO:0007669"/>
    <property type="project" value="UniProtKB-SubCell"/>
</dbReference>
<dbReference type="FunFam" id="1.10.132.20:FF:000001">
    <property type="entry name" value="Ribosome-recycling factor"/>
    <property type="match status" value="1"/>
</dbReference>
<protein>
    <recommendedName>
        <fullName evidence="5">Ribosome-recycling factor</fullName>
        <shortName evidence="5">RRF</shortName>
    </recommendedName>
    <alternativeName>
        <fullName evidence="5">Ribosome-releasing factor</fullName>
    </alternativeName>
</protein>
<dbReference type="GO" id="GO:0043023">
    <property type="term" value="F:ribosomal large subunit binding"/>
    <property type="evidence" value="ECO:0007669"/>
    <property type="project" value="TreeGrafter"/>
</dbReference>
<dbReference type="PANTHER" id="PTHR20982:SF3">
    <property type="entry name" value="MITOCHONDRIAL RIBOSOME RECYCLING FACTOR PSEUDO 1"/>
    <property type="match status" value="1"/>
</dbReference>
<keyword evidence="3 5" id="KW-0963">Cytoplasm</keyword>
<evidence type="ECO:0000256" key="2">
    <source>
        <dbReference type="ARBA" id="ARBA00005912"/>
    </source>
</evidence>
<keyword evidence="4 5" id="KW-0648">Protein biosynthesis</keyword>